<dbReference type="GO" id="GO:0043565">
    <property type="term" value="F:sequence-specific DNA binding"/>
    <property type="evidence" value="ECO:0007669"/>
    <property type="project" value="InterPro"/>
</dbReference>
<dbReference type="InterPro" id="IPR003313">
    <property type="entry name" value="AraC-bd"/>
</dbReference>
<dbReference type="PANTHER" id="PTHR11019">
    <property type="entry name" value="HTH-TYPE TRANSCRIPTIONAL REGULATOR NIMR"/>
    <property type="match status" value="1"/>
</dbReference>
<evidence type="ECO:0000256" key="1">
    <source>
        <dbReference type="ARBA" id="ARBA00023015"/>
    </source>
</evidence>
<name>A0A1M4Y1C6_9GAMM</name>
<evidence type="ECO:0000256" key="2">
    <source>
        <dbReference type="ARBA" id="ARBA00023125"/>
    </source>
</evidence>
<dbReference type="InterPro" id="IPR018060">
    <property type="entry name" value="HTH_AraC"/>
</dbReference>
<dbReference type="OrthoDB" id="5949386at2"/>
<dbReference type="InterPro" id="IPR011051">
    <property type="entry name" value="RmlC_Cupin_sf"/>
</dbReference>
<dbReference type="RefSeq" id="WP_072838735.1">
    <property type="nucleotide sequence ID" value="NZ_FQVF01000005.1"/>
</dbReference>
<dbReference type="STRING" id="1122206.SAMN02745753_01100"/>
<keyword evidence="2" id="KW-0238">DNA-binding</keyword>
<dbReference type="PROSITE" id="PS00041">
    <property type="entry name" value="HTH_ARAC_FAMILY_1"/>
    <property type="match status" value="1"/>
</dbReference>
<feature type="domain" description="HTH araC/xylS-type" evidence="4">
    <location>
        <begin position="154"/>
        <end position="251"/>
    </location>
</feature>
<dbReference type="CDD" id="cd06124">
    <property type="entry name" value="cupin_NimR-like_N"/>
    <property type="match status" value="1"/>
</dbReference>
<accession>A0A1M4Y1C6</accession>
<dbReference type="Pfam" id="PF02311">
    <property type="entry name" value="AraC_binding"/>
    <property type="match status" value="1"/>
</dbReference>
<evidence type="ECO:0000313" key="5">
    <source>
        <dbReference type="EMBL" id="SHE99637.1"/>
    </source>
</evidence>
<dbReference type="SUPFAM" id="SSF46689">
    <property type="entry name" value="Homeodomain-like"/>
    <property type="match status" value="1"/>
</dbReference>
<dbReference type="PANTHER" id="PTHR11019:SF159">
    <property type="entry name" value="TRANSCRIPTIONAL REGULATOR-RELATED"/>
    <property type="match status" value="1"/>
</dbReference>
<dbReference type="InterPro" id="IPR014710">
    <property type="entry name" value="RmlC-like_jellyroll"/>
</dbReference>
<dbReference type="SUPFAM" id="SSF51182">
    <property type="entry name" value="RmlC-like cupins"/>
    <property type="match status" value="1"/>
</dbReference>
<keyword evidence="3" id="KW-0804">Transcription</keyword>
<dbReference type="Gene3D" id="2.60.120.10">
    <property type="entry name" value="Jelly Rolls"/>
    <property type="match status" value="1"/>
</dbReference>
<dbReference type="SMART" id="SM00342">
    <property type="entry name" value="HTH_ARAC"/>
    <property type="match status" value="1"/>
</dbReference>
<keyword evidence="6" id="KW-1185">Reference proteome</keyword>
<evidence type="ECO:0000256" key="3">
    <source>
        <dbReference type="ARBA" id="ARBA00023163"/>
    </source>
</evidence>
<keyword evidence="1" id="KW-0805">Transcription regulation</keyword>
<dbReference type="PROSITE" id="PS01124">
    <property type="entry name" value="HTH_ARAC_FAMILY_2"/>
    <property type="match status" value="1"/>
</dbReference>
<dbReference type="GO" id="GO:0003700">
    <property type="term" value="F:DNA-binding transcription factor activity"/>
    <property type="evidence" value="ECO:0007669"/>
    <property type="project" value="InterPro"/>
</dbReference>
<dbReference type="Proteomes" id="UP000184517">
    <property type="component" value="Unassembled WGS sequence"/>
</dbReference>
<evidence type="ECO:0000313" key="6">
    <source>
        <dbReference type="Proteomes" id="UP000184517"/>
    </source>
</evidence>
<dbReference type="Gene3D" id="1.10.10.60">
    <property type="entry name" value="Homeodomain-like"/>
    <property type="match status" value="1"/>
</dbReference>
<dbReference type="EMBL" id="FQVF01000005">
    <property type="protein sequence ID" value="SHE99637.1"/>
    <property type="molecule type" value="Genomic_DNA"/>
</dbReference>
<dbReference type="InterPro" id="IPR018062">
    <property type="entry name" value="HTH_AraC-typ_CS"/>
</dbReference>
<proteinExistence type="predicted"/>
<organism evidence="5 6">
    <name type="scientific">Marinomonas polaris DSM 16579</name>
    <dbReference type="NCBI Taxonomy" id="1122206"/>
    <lineage>
        <taxon>Bacteria</taxon>
        <taxon>Pseudomonadati</taxon>
        <taxon>Pseudomonadota</taxon>
        <taxon>Gammaproteobacteria</taxon>
        <taxon>Oceanospirillales</taxon>
        <taxon>Oceanospirillaceae</taxon>
        <taxon>Marinomonas</taxon>
    </lineage>
</organism>
<reference evidence="6" key="1">
    <citation type="submission" date="2016-11" db="EMBL/GenBank/DDBJ databases">
        <authorList>
            <person name="Varghese N."/>
            <person name="Submissions S."/>
        </authorList>
    </citation>
    <scope>NUCLEOTIDE SEQUENCE [LARGE SCALE GENOMIC DNA]</scope>
    <source>
        <strain evidence="6">DSM 16579</strain>
    </source>
</reference>
<gene>
    <name evidence="5" type="ORF">SAMN02745753_01100</name>
</gene>
<sequence length="253" mass="28500">MLFQNNHLPNRVVAYAQDYEHGKFEPYHAHNCAQLIHTLSGVIRVETRFGSWVIPPNRGMWIPAGIEHSLHMTGLVKVRTLFIDPLARADLPHDCSVIDVSMLLKALIIEALELPNDIVSGGRDERIIELILDELRRLSSVSFYVPLPTSDSLVSLCEHVSQRIAHDWKNADGAHILGISERSVTRKFQQEMSLTFAEWLRRKRLLLALEYLASGKSVLDTAILIGYDSPSAFSAMFKSRVGVSPTDYLLQSQ</sequence>
<protein>
    <submittedName>
        <fullName evidence="5">Transcriptional regulator, AraC family</fullName>
    </submittedName>
</protein>
<dbReference type="InterPro" id="IPR009057">
    <property type="entry name" value="Homeodomain-like_sf"/>
</dbReference>
<dbReference type="AlphaFoldDB" id="A0A1M4Y1C6"/>
<dbReference type="Pfam" id="PF12833">
    <property type="entry name" value="HTH_18"/>
    <property type="match status" value="1"/>
</dbReference>
<evidence type="ECO:0000259" key="4">
    <source>
        <dbReference type="PROSITE" id="PS01124"/>
    </source>
</evidence>